<keyword evidence="1" id="KW-0732">Signal</keyword>
<sequence>MNVNISMIMIGLGIVLMAASLVASTQPQHGKVFNPSSYDFSSQVTYEVNKHLKCGHCENFYTQRGCKILDYTGPRPASTEQYCNIYYIKSFHSPTSYYCDNQYGEFVCYGGMKNPPGMICTQCHES</sequence>
<feature type="chain" id="PRO_5022738426" description="Secreted protein" evidence="1">
    <location>
        <begin position="25"/>
        <end position="126"/>
    </location>
</feature>
<organism evidence="2 3">
    <name type="scientific">Puccinia graminis f. sp. tritici</name>
    <dbReference type="NCBI Taxonomy" id="56615"/>
    <lineage>
        <taxon>Eukaryota</taxon>
        <taxon>Fungi</taxon>
        <taxon>Dikarya</taxon>
        <taxon>Basidiomycota</taxon>
        <taxon>Pucciniomycotina</taxon>
        <taxon>Pucciniomycetes</taxon>
        <taxon>Pucciniales</taxon>
        <taxon>Pucciniaceae</taxon>
        <taxon>Puccinia</taxon>
    </lineage>
</organism>
<proteinExistence type="predicted"/>
<accession>A0A5B0P2N4</accession>
<reference evidence="2 3" key="1">
    <citation type="submission" date="2019-05" db="EMBL/GenBank/DDBJ databases">
        <title>Emergence of the Ug99 lineage of the wheat stem rust pathogen through somatic hybridization.</title>
        <authorList>
            <person name="Li F."/>
            <person name="Upadhyaya N.M."/>
            <person name="Sperschneider J."/>
            <person name="Matny O."/>
            <person name="Nguyen-Phuc H."/>
            <person name="Mago R."/>
            <person name="Raley C."/>
            <person name="Miller M.E."/>
            <person name="Silverstein K.A.T."/>
            <person name="Henningsen E."/>
            <person name="Hirsch C.D."/>
            <person name="Visser B."/>
            <person name="Pretorius Z.A."/>
            <person name="Steffenson B.J."/>
            <person name="Schwessinger B."/>
            <person name="Dodds P.N."/>
            <person name="Figueroa M."/>
        </authorList>
    </citation>
    <scope>NUCLEOTIDE SEQUENCE [LARGE SCALE GENOMIC DNA]</scope>
    <source>
        <strain evidence="2">21-0</strain>
    </source>
</reference>
<evidence type="ECO:0000313" key="3">
    <source>
        <dbReference type="Proteomes" id="UP000324748"/>
    </source>
</evidence>
<protein>
    <recommendedName>
        <fullName evidence="4">Secreted protein</fullName>
    </recommendedName>
</protein>
<dbReference type="AlphaFoldDB" id="A0A5B0P2N4"/>
<keyword evidence="3" id="KW-1185">Reference proteome</keyword>
<evidence type="ECO:0008006" key="4">
    <source>
        <dbReference type="Google" id="ProtNLM"/>
    </source>
</evidence>
<gene>
    <name evidence="2" type="ORF">PGT21_017414</name>
</gene>
<evidence type="ECO:0000256" key="1">
    <source>
        <dbReference type="SAM" id="SignalP"/>
    </source>
</evidence>
<dbReference type="EMBL" id="VSWC01000079">
    <property type="protein sequence ID" value="KAA1094309.1"/>
    <property type="molecule type" value="Genomic_DNA"/>
</dbReference>
<comment type="caution">
    <text evidence="2">The sequence shown here is derived from an EMBL/GenBank/DDBJ whole genome shotgun (WGS) entry which is preliminary data.</text>
</comment>
<dbReference type="Proteomes" id="UP000324748">
    <property type="component" value="Unassembled WGS sequence"/>
</dbReference>
<name>A0A5B0P2N4_PUCGR</name>
<feature type="signal peptide" evidence="1">
    <location>
        <begin position="1"/>
        <end position="24"/>
    </location>
</feature>
<evidence type="ECO:0000313" key="2">
    <source>
        <dbReference type="EMBL" id="KAA1094309.1"/>
    </source>
</evidence>